<feature type="transmembrane region" description="Helical" evidence="8">
    <location>
        <begin position="251"/>
        <end position="271"/>
    </location>
</feature>
<protein>
    <recommendedName>
        <fullName evidence="8">Autophagy-related protein</fullName>
    </recommendedName>
</protein>
<dbReference type="Gene3D" id="1.20.1250.20">
    <property type="entry name" value="MFS general substrate transporter like domains"/>
    <property type="match status" value="1"/>
</dbReference>
<dbReference type="InterPro" id="IPR036259">
    <property type="entry name" value="MFS_trans_sf"/>
</dbReference>
<feature type="transmembrane region" description="Helical" evidence="8">
    <location>
        <begin position="412"/>
        <end position="431"/>
    </location>
</feature>
<keyword evidence="6 8" id="KW-0072">Autophagy</keyword>
<keyword evidence="5 8" id="KW-1133">Transmembrane helix</keyword>
<evidence type="ECO:0000256" key="8">
    <source>
        <dbReference type="RuleBase" id="RU363073"/>
    </source>
</evidence>
<evidence type="ECO:0000256" key="7">
    <source>
        <dbReference type="ARBA" id="ARBA00023136"/>
    </source>
</evidence>
<evidence type="ECO:0000313" key="11">
    <source>
        <dbReference type="Proteomes" id="UP000758603"/>
    </source>
</evidence>
<feature type="transmembrane region" description="Helical" evidence="8">
    <location>
        <begin position="344"/>
        <end position="368"/>
    </location>
</feature>
<keyword evidence="11" id="KW-1185">Reference proteome</keyword>
<dbReference type="PANTHER" id="PTHR23519">
    <property type="entry name" value="AUTOPHAGY-RELATED PROTEIN 22"/>
    <property type="match status" value="1"/>
</dbReference>
<feature type="transmembrane region" description="Helical" evidence="8">
    <location>
        <begin position="158"/>
        <end position="175"/>
    </location>
</feature>
<evidence type="ECO:0000256" key="5">
    <source>
        <dbReference type="ARBA" id="ARBA00022989"/>
    </source>
</evidence>
<keyword evidence="8" id="KW-0029">Amino-acid transport</keyword>
<evidence type="ECO:0000256" key="4">
    <source>
        <dbReference type="ARBA" id="ARBA00022692"/>
    </source>
</evidence>
<feature type="compositionally biased region" description="Polar residues" evidence="9">
    <location>
        <begin position="39"/>
        <end position="54"/>
    </location>
</feature>
<dbReference type="RefSeq" id="XP_045963213.1">
    <property type="nucleotide sequence ID" value="XM_046101190.1"/>
</dbReference>
<organism evidence="10 11">
    <name type="scientific">Truncatella angustata</name>
    <dbReference type="NCBI Taxonomy" id="152316"/>
    <lineage>
        <taxon>Eukaryota</taxon>
        <taxon>Fungi</taxon>
        <taxon>Dikarya</taxon>
        <taxon>Ascomycota</taxon>
        <taxon>Pezizomycotina</taxon>
        <taxon>Sordariomycetes</taxon>
        <taxon>Xylariomycetidae</taxon>
        <taxon>Amphisphaeriales</taxon>
        <taxon>Sporocadaceae</taxon>
        <taxon>Truncatella</taxon>
    </lineage>
</organism>
<accession>A0A9P8UVF9</accession>
<proteinExistence type="inferred from homology"/>
<dbReference type="Pfam" id="PF11700">
    <property type="entry name" value="ATG22"/>
    <property type="match status" value="1"/>
</dbReference>
<dbReference type="SUPFAM" id="SSF103473">
    <property type="entry name" value="MFS general substrate transporter"/>
    <property type="match status" value="1"/>
</dbReference>
<dbReference type="GO" id="GO:0006914">
    <property type="term" value="P:autophagy"/>
    <property type="evidence" value="ECO:0007669"/>
    <property type="project" value="UniProtKB-KW"/>
</dbReference>
<feature type="transmembrane region" description="Helical" evidence="8">
    <location>
        <begin position="443"/>
        <end position="465"/>
    </location>
</feature>
<dbReference type="Proteomes" id="UP000758603">
    <property type="component" value="Unassembled WGS sequence"/>
</dbReference>
<feature type="transmembrane region" description="Helical" evidence="8">
    <location>
        <begin position="477"/>
        <end position="500"/>
    </location>
</feature>
<evidence type="ECO:0000256" key="9">
    <source>
        <dbReference type="SAM" id="MobiDB-lite"/>
    </source>
</evidence>
<evidence type="ECO:0000313" key="10">
    <source>
        <dbReference type="EMBL" id="KAH6659082.1"/>
    </source>
</evidence>
<dbReference type="OrthoDB" id="42657at2759"/>
<feature type="transmembrane region" description="Helical" evidence="8">
    <location>
        <begin position="283"/>
        <end position="306"/>
    </location>
</feature>
<keyword evidence="7 8" id="KW-0472">Membrane</keyword>
<dbReference type="InterPro" id="IPR024671">
    <property type="entry name" value="Atg22-like"/>
</dbReference>
<evidence type="ECO:0000256" key="2">
    <source>
        <dbReference type="ARBA" id="ARBA00006978"/>
    </source>
</evidence>
<dbReference type="PANTHER" id="PTHR23519:SF5">
    <property type="entry name" value="AUTOPHAGY-RELATED PROTEIN"/>
    <property type="match status" value="1"/>
</dbReference>
<feature type="transmembrane region" description="Helical" evidence="8">
    <location>
        <begin position="64"/>
        <end position="81"/>
    </location>
</feature>
<keyword evidence="4 8" id="KW-0812">Transmembrane</keyword>
<gene>
    <name evidence="10" type="ORF">BKA67DRAFT_543506</name>
</gene>
<comment type="subcellular location">
    <subcellularLocation>
        <location evidence="1 8">Vacuole membrane</location>
        <topology evidence="1 8">Multi-pass membrane protein</topology>
    </subcellularLocation>
</comment>
<evidence type="ECO:0000256" key="1">
    <source>
        <dbReference type="ARBA" id="ARBA00004128"/>
    </source>
</evidence>
<sequence length="549" mass="60343">MQPNSVGFQCPTASIDLKMRQSQATEKPRLAFAEEDEPNVNSQNDSPLVSTTQKQRQRTRLEKYAYYAYFFANSGVGPSNYTTLLLQNLIHQAGFDPFVFPLGSQACGDEGPCHVFWAGGTKDYASVVNIGSGLTFLGQAIFMVLLGATADYGSWSPWILRSATVVYSAFQLGFLGVKSPDAWDSALALYIFSNIGWAISFTFFVAMFPKIAEDQPAAVDALNDKNNNLISGAEYTAKMETERSKTMNLSWAWNNVGAMVSCCLSLATLKGLDADASLENNNWGYSVCVATCAGLTLVFSIPWFFLQKPRPGKKIPDGNSAILMGLKNYCKTTATMAIHLPQTFFYILVFFFLSDAITTLMTQVAIAQSSVVSFSATGNTYFLIVQGVSWSFFPAAGVWAQEKMKVRTKTMFQLSNVGCLLVAIWGTAGVWTTTVGYHNEWEIWAYSALCGAALGLQWSYAQAFMAELVPKGEENQFFSLLGVVSKGGSWIGPIVSSALIDRTQNTWVPFGFIALLVAVSTMLIFFVDENKARVDCDMYLEKKRTAVRE</sequence>
<dbReference type="GO" id="GO:0005774">
    <property type="term" value="C:vacuolar membrane"/>
    <property type="evidence" value="ECO:0007669"/>
    <property type="project" value="UniProtKB-SubCell"/>
</dbReference>
<name>A0A9P8UVF9_9PEZI</name>
<evidence type="ECO:0000256" key="6">
    <source>
        <dbReference type="ARBA" id="ARBA00023006"/>
    </source>
</evidence>
<dbReference type="GeneID" id="70130082"/>
<feature type="transmembrane region" description="Helical" evidence="8">
    <location>
        <begin position="124"/>
        <end position="146"/>
    </location>
</feature>
<feature type="transmembrane region" description="Helical" evidence="8">
    <location>
        <begin position="506"/>
        <end position="527"/>
    </location>
</feature>
<keyword evidence="8" id="KW-0926">Vacuole</keyword>
<feature type="transmembrane region" description="Helical" evidence="8">
    <location>
        <begin position="187"/>
        <end position="208"/>
    </location>
</feature>
<comment type="function">
    <text evidence="8">Vacuolar effluxer which mediate the efflux of amino acids resulting from autophagic degradation. The release of autophagic amino acids allows the maintenance of protein synthesis and viability during nitrogen starvation.</text>
</comment>
<feature type="transmembrane region" description="Helical" evidence="8">
    <location>
        <begin position="380"/>
        <end position="400"/>
    </location>
</feature>
<dbReference type="EMBL" id="JAGPXC010000001">
    <property type="protein sequence ID" value="KAH6659082.1"/>
    <property type="molecule type" value="Genomic_DNA"/>
</dbReference>
<dbReference type="InterPro" id="IPR050495">
    <property type="entry name" value="ATG22/LtaA_families"/>
</dbReference>
<keyword evidence="3 8" id="KW-0813">Transport</keyword>
<dbReference type="GO" id="GO:0006865">
    <property type="term" value="P:amino acid transport"/>
    <property type="evidence" value="ECO:0007669"/>
    <property type="project" value="UniProtKB-KW"/>
</dbReference>
<evidence type="ECO:0000256" key="3">
    <source>
        <dbReference type="ARBA" id="ARBA00022448"/>
    </source>
</evidence>
<comment type="caution">
    <text evidence="10">The sequence shown here is derived from an EMBL/GenBank/DDBJ whole genome shotgun (WGS) entry which is preliminary data.</text>
</comment>
<feature type="region of interest" description="Disordered" evidence="9">
    <location>
        <begin position="21"/>
        <end position="56"/>
    </location>
</feature>
<dbReference type="AlphaFoldDB" id="A0A9P8UVF9"/>
<comment type="similarity">
    <text evidence="2 8">Belongs to the ATG22 family.</text>
</comment>
<reference evidence="10" key="1">
    <citation type="journal article" date="2021" name="Nat. Commun.">
        <title>Genetic determinants of endophytism in the Arabidopsis root mycobiome.</title>
        <authorList>
            <person name="Mesny F."/>
            <person name="Miyauchi S."/>
            <person name="Thiergart T."/>
            <person name="Pickel B."/>
            <person name="Atanasova L."/>
            <person name="Karlsson M."/>
            <person name="Huettel B."/>
            <person name="Barry K.W."/>
            <person name="Haridas S."/>
            <person name="Chen C."/>
            <person name="Bauer D."/>
            <person name="Andreopoulos W."/>
            <person name="Pangilinan J."/>
            <person name="LaButti K."/>
            <person name="Riley R."/>
            <person name="Lipzen A."/>
            <person name="Clum A."/>
            <person name="Drula E."/>
            <person name="Henrissat B."/>
            <person name="Kohler A."/>
            <person name="Grigoriev I.V."/>
            <person name="Martin F.M."/>
            <person name="Hacquard S."/>
        </authorList>
    </citation>
    <scope>NUCLEOTIDE SEQUENCE</scope>
    <source>
        <strain evidence="10">MPI-SDFR-AT-0073</strain>
    </source>
</reference>